<keyword evidence="1" id="KW-0472">Membrane</keyword>
<sequence>MYSYRLLLYKPITKLDLGVPKMAMLSLFSFCLPPTSSPLLNLHFTHPRASIAPGFPRPSSRTGQTVTVLHLPRQSRARAGGNSRNEDVPETMFIDESNVVDDMEGYLNYLSPEYESVWDTKPSWCQPWTITLTGVLAIAFSWAILQSVLVTAIVALLICSWWYIFLYSYPKVLPSPCTHYIMPCVWKRCWFSCIKLNTLLC</sequence>
<protein>
    <recommendedName>
        <fullName evidence="2">DUF6737 domain-containing protein</fullName>
    </recommendedName>
</protein>
<feature type="domain" description="DUF6737" evidence="2">
    <location>
        <begin position="116"/>
        <end position="171"/>
    </location>
</feature>
<keyword evidence="4" id="KW-1185">Reference proteome</keyword>
<accession>A0AAN7L4W2</accession>
<organism evidence="3 4">
    <name type="scientific">Trapa natans</name>
    <name type="common">Water chestnut</name>
    <dbReference type="NCBI Taxonomy" id="22666"/>
    <lineage>
        <taxon>Eukaryota</taxon>
        <taxon>Viridiplantae</taxon>
        <taxon>Streptophyta</taxon>
        <taxon>Embryophyta</taxon>
        <taxon>Tracheophyta</taxon>
        <taxon>Spermatophyta</taxon>
        <taxon>Magnoliopsida</taxon>
        <taxon>eudicotyledons</taxon>
        <taxon>Gunneridae</taxon>
        <taxon>Pentapetalae</taxon>
        <taxon>rosids</taxon>
        <taxon>malvids</taxon>
        <taxon>Myrtales</taxon>
        <taxon>Lythraceae</taxon>
        <taxon>Trapa</taxon>
    </lineage>
</organism>
<evidence type="ECO:0000313" key="4">
    <source>
        <dbReference type="Proteomes" id="UP001346149"/>
    </source>
</evidence>
<evidence type="ECO:0000259" key="2">
    <source>
        <dbReference type="Pfam" id="PF20522"/>
    </source>
</evidence>
<dbReference type="Pfam" id="PF20522">
    <property type="entry name" value="DUF6737"/>
    <property type="match status" value="1"/>
</dbReference>
<keyword evidence="1" id="KW-1133">Transmembrane helix</keyword>
<dbReference type="PANTHER" id="PTHR36046">
    <property type="entry name" value="PROTEIN, PUTATIVE-RELATED"/>
    <property type="match status" value="1"/>
</dbReference>
<dbReference type="PANTHER" id="PTHR36046:SF1">
    <property type="entry name" value="DUF6737 DOMAIN-CONTAINING PROTEIN"/>
    <property type="match status" value="1"/>
</dbReference>
<dbReference type="InterPro" id="IPR046625">
    <property type="entry name" value="DUF6737"/>
</dbReference>
<name>A0AAN7L4W2_TRANT</name>
<keyword evidence="1" id="KW-0812">Transmembrane</keyword>
<evidence type="ECO:0000313" key="3">
    <source>
        <dbReference type="EMBL" id="KAK4774517.1"/>
    </source>
</evidence>
<comment type="caution">
    <text evidence="3">The sequence shown here is derived from an EMBL/GenBank/DDBJ whole genome shotgun (WGS) entry which is preliminary data.</text>
</comment>
<reference evidence="3 4" key="1">
    <citation type="journal article" date="2023" name="Hortic Res">
        <title>Pangenome of water caltrop reveals structural variations and asymmetric subgenome divergence after allopolyploidization.</title>
        <authorList>
            <person name="Zhang X."/>
            <person name="Chen Y."/>
            <person name="Wang L."/>
            <person name="Yuan Y."/>
            <person name="Fang M."/>
            <person name="Shi L."/>
            <person name="Lu R."/>
            <person name="Comes H.P."/>
            <person name="Ma Y."/>
            <person name="Chen Y."/>
            <person name="Huang G."/>
            <person name="Zhou Y."/>
            <person name="Zheng Z."/>
            <person name="Qiu Y."/>
        </authorList>
    </citation>
    <scope>NUCLEOTIDE SEQUENCE [LARGE SCALE GENOMIC DNA]</scope>
    <source>
        <strain evidence="3">F231</strain>
    </source>
</reference>
<dbReference type="Proteomes" id="UP001346149">
    <property type="component" value="Unassembled WGS sequence"/>
</dbReference>
<dbReference type="EMBL" id="JAXQNO010000019">
    <property type="protein sequence ID" value="KAK4774517.1"/>
    <property type="molecule type" value="Genomic_DNA"/>
</dbReference>
<gene>
    <name evidence="3" type="ORF">SAY86_009452</name>
</gene>
<evidence type="ECO:0000256" key="1">
    <source>
        <dbReference type="SAM" id="Phobius"/>
    </source>
</evidence>
<dbReference type="GO" id="GO:0009507">
    <property type="term" value="C:chloroplast"/>
    <property type="evidence" value="ECO:0007669"/>
    <property type="project" value="TreeGrafter"/>
</dbReference>
<proteinExistence type="predicted"/>
<dbReference type="AlphaFoldDB" id="A0AAN7L4W2"/>
<feature type="transmembrane region" description="Helical" evidence="1">
    <location>
        <begin position="135"/>
        <end position="164"/>
    </location>
</feature>